<feature type="transmembrane region" description="Helical" evidence="8">
    <location>
        <begin position="217"/>
        <end position="239"/>
    </location>
</feature>
<dbReference type="STRING" id="1079.BVIR_3104"/>
<dbReference type="NCBIfam" id="TIGR00710">
    <property type="entry name" value="efflux_Bcr_CflA"/>
    <property type="match status" value="1"/>
</dbReference>
<dbReference type="GO" id="GO:0005886">
    <property type="term" value="C:plasma membrane"/>
    <property type="evidence" value="ECO:0007669"/>
    <property type="project" value="UniProtKB-SubCell"/>
</dbReference>
<dbReference type="PATRIC" id="fig|1079.6.peg.3265"/>
<evidence type="ECO:0000256" key="2">
    <source>
        <dbReference type="ARBA" id="ARBA00006236"/>
    </source>
</evidence>
<feature type="transmembrane region" description="Helical" evidence="8">
    <location>
        <begin position="46"/>
        <end position="64"/>
    </location>
</feature>
<evidence type="ECO:0000313" key="10">
    <source>
        <dbReference type="EMBL" id="BAR99161.1"/>
    </source>
</evidence>
<feature type="transmembrane region" description="Helical" evidence="8">
    <location>
        <begin position="281"/>
        <end position="303"/>
    </location>
</feature>
<reference evidence="12" key="3">
    <citation type="journal article" date="2016" name="Genome Announc.">
        <title>Revised genome sequence of the purple photosynthetic bacterium Blastochloris viridis.</title>
        <authorList>
            <person name="Liu L.N."/>
            <person name="Faulkner M."/>
            <person name="Liu X."/>
            <person name="Huang F."/>
            <person name="Darby A.C."/>
            <person name="Hall N."/>
        </authorList>
    </citation>
    <scope>NUCLEOTIDE SEQUENCE [LARGE SCALE GENOMIC DNA]</scope>
    <source>
        <strain evidence="12">ATCC 19567 / DSM 133 / F</strain>
    </source>
</reference>
<evidence type="ECO:0000259" key="9">
    <source>
        <dbReference type="PROSITE" id="PS50850"/>
    </source>
</evidence>
<dbReference type="Pfam" id="PF07690">
    <property type="entry name" value="MFS_1"/>
    <property type="match status" value="1"/>
</dbReference>
<comment type="caution">
    <text evidence="8">Lacks conserved residue(s) required for the propagation of feature annotation.</text>
</comment>
<reference evidence="10" key="1">
    <citation type="journal article" date="2015" name="Genome Announc.">
        <title>Complete Genome Sequence of the Bacteriochlorophyll b-Producing Photosynthetic Bacterium Blastochloris viridis.</title>
        <authorList>
            <person name="Tsukatani Y."/>
            <person name="Hirose Y."/>
            <person name="Harada J."/>
            <person name="Misawa N."/>
            <person name="Mori K."/>
            <person name="Inoue K."/>
            <person name="Tamiaki H."/>
        </authorList>
    </citation>
    <scope>NUCLEOTIDE SEQUENCE [LARGE SCALE GENOMIC DNA]</scope>
    <source>
        <strain evidence="10">DSM 133</strain>
    </source>
</reference>
<keyword evidence="6 8" id="KW-1133">Transmembrane helix</keyword>
<evidence type="ECO:0000256" key="6">
    <source>
        <dbReference type="ARBA" id="ARBA00022989"/>
    </source>
</evidence>
<dbReference type="InterPro" id="IPR011701">
    <property type="entry name" value="MFS"/>
</dbReference>
<dbReference type="Proteomes" id="UP000065734">
    <property type="component" value="Chromosome I"/>
</dbReference>
<evidence type="ECO:0000256" key="7">
    <source>
        <dbReference type="ARBA" id="ARBA00023136"/>
    </source>
</evidence>
<evidence type="ECO:0000256" key="5">
    <source>
        <dbReference type="ARBA" id="ARBA00022692"/>
    </source>
</evidence>
<comment type="subcellular location">
    <subcellularLocation>
        <location evidence="8">Cell inner membrane</location>
        <topology evidence="8">Multi-pass membrane protein</topology>
    </subcellularLocation>
    <subcellularLocation>
        <location evidence="1">Cell membrane</location>
        <topology evidence="1">Multi-pass membrane protein</topology>
    </subcellularLocation>
</comment>
<keyword evidence="4" id="KW-1003">Cell membrane</keyword>
<feature type="transmembrane region" description="Helical" evidence="8">
    <location>
        <begin position="134"/>
        <end position="156"/>
    </location>
</feature>
<accession>A0A0H5BFL7</accession>
<dbReference type="CDD" id="cd17320">
    <property type="entry name" value="MFS_MdfA_MDR_like"/>
    <property type="match status" value="1"/>
</dbReference>
<keyword evidence="3 8" id="KW-0813">Transport</keyword>
<feature type="transmembrane region" description="Helical" evidence="8">
    <location>
        <begin position="369"/>
        <end position="389"/>
    </location>
</feature>
<evidence type="ECO:0000256" key="1">
    <source>
        <dbReference type="ARBA" id="ARBA00004651"/>
    </source>
</evidence>
<dbReference type="InterPro" id="IPR004812">
    <property type="entry name" value="Efflux_drug-R_Bcr/CmlA"/>
</dbReference>
<feature type="transmembrane region" description="Helical" evidence="8">
    <location>
        <begin position="245"/>
        <end position="269"/>
    </location>
</feature>
<evidence type="ECO:0000256" key="3">
    <source>
        <dbReference type="ARBA" id="ARBA00022448"/>
    </source>
</evidence>
<dbReference type="KEGG" id="bvr:BVIR_3104"/>
<feature type="transmembrane region" description="Helical" evidence="8">
    <location>
        <begin position="309"/>
        <end position="333"/>
    </location>
</feature>
<dbReference type="Gene3D" id="1.20.1720.10">
    <property type="entry name" value="Multidrug resistance protein D"/>
    <property type="match status" value="1"/>
</dbReference>
<dbReference type="EMBL" id="LN907867">
    <property type="protein sequence ID" value="CUU43526.1"/>
    <property type="molecule type" value="Genomic_DNA"/>
</dbReference>
<keyword evidence="7 8" id="KW-0472">Membrane</keyword>
<organism evidence="11 12">
    <name type="scientific">Blastochloris viridis</name>
    <name type="common">Rhodopseudomonas viridis</name>
    <dbReference type="NCBI Taxonomy" id="1079"/>
    <lineage>
        <taxon>Bacteria</taxon>
        <taxon>Pseudomonadati</taxon>
        <taxon>Pseudomonadota</taxon>
        <taxon>Alphaproteobacteria</taxon>
        <taxon>Hyphomicrobiales</taxon>
        <taxon>Blastochloridaceae</taxon>
        <taxon>Blastochloris</taxon>
    </lineage>
</organism>
<dbReference type="PANTHER" id="PTHR42718">
    <property type="entry name" value="MAJOR FACILITATOR SUPERFAMILY MULTIDRUG TRANSPORTER MFSC"/>
    <property type="match status" value="1"/>
</dbReference>
<feature type="transmembrane region" description="Helical" evidence="8">
    <location>
        <begin position="101"/>
        <end position="122"/>
    </location>
</feature>
<feature type="transmembrane region" description="Helical" evidence="8">
    <location>
        <begin position="162"/>
        <end position="184"/>
    </location>
</feature>
<proteinExistence type="inferred from homology"/>
<evidence type="ECO:0000256" key="8">
    <source>
        <dbReference type="RuleBase" id="RU365088"/>
    </source>
</evidence>
<evidence type="ECO:0000313" key="12">
    <source>
        <dbReference type="Proteomes" id="UP000065734"/>
    </source>
</evidence>
<dbReference type="GO" id="GO:1990961">
    <property type="term" value="P:xenobiotic detoxification by transmembrane export across the plasma membrane"/>
    <property type="evidence" value="ECO:0007669"/>
    <property type="project" value="InterPro"/>
</dbReference>
<dbReference type="GO" id="GO:0042910">
    <property type="term" value="F:xenobiotic transmembrane transporter activity"/>
    <property type="evidence" value="ECO:0007669"/>
    <property type="project" value="InterPro"/>
</dbReference>
<reference evidence="11" key="2">
    <citation type="submission" date="2015-11" db="EMBL/GenBank/DDBJ databases">
        <authorList>
            <person name="Zhang Y."/>
            <person name="Guo Z."/>
        </authorList>
    </citation>
    <scope>NUCLEOTIDE SEQUENCE</scope>
    <source>
        <strain evidence="11">1</strain>
    </source>
</reference>
<dbReference type="PANTHER" id="PTHR42718:SF46">
    <property type="entry name" value="BLR6921 PROTEIN"/>
    <property type="match status" value="1"/>
</dbReference>
<evidence type="ECO:0000256" key="4">
    <source>
        <dbReference type="ARBA" id="ARBA00022475"/>
    </source>
</evidence>
<feature type="transmembrane region" description="Helical" evidence="8">
    <location>
        <begin position="76"/>
        <end position="95"/>
    </location>
</feature>
<feature type="transmembrane region" description="Helical" evidence="8">
    <location>
        <begin position="345"/>
        <end position="363"/>
    </location>
</feature>
<feature type="domain" description="Major facilitator superfamily (MFS) profile" evidence="9">
    <location>
        <begin position="10"/>
        <end position="394"/>
    </location>
</feature>
<dbReference type="AlphaFoldDB" id="A0A0H5BFL7"/>
<keyword evidence="12" id="KW-1185">Reference proteome</keyword>
<protein>
    <recommendedName>
        <fullName evidence="8">Bcr/CflA family efflux transporter</fullName>
    </recommendedName>
</protein>
<dbReference type="InterPro" id="IPR020846">
    <property type="entry name" value="MFS_dom"/>
</dbReference>
<sequence>MPIRPDTVASTVLLALLTSLAALSTDMYLPSLPSIAGELAAAASDVQLTLSAFLVGFALGQVVYGPLSDRYGRKPVLLAGLAIYVAASAACAMATSVEMLIAARFVQAIGACGPMVIGRAIVRDLYSGARAGQELARMGSIMGLVPAVAPVLGGILEMTFGWRSSFLVMLTYGVAASAAVLLALPETLTRRAPEVPSPLAIARVFGVILRDGGFRGYLGIVVTVYAGLFAWISGSSFVLQGLYGFSQIAFGAAFSVGVLGYVAGTVIATRLNPAIGIDRTVGLGTAASALGGVAMLAVVLTPIEAPMLIVAAMVIYMLGFGLSFPSAIAGALIPFPDRAGAASSLVGFAQMTFGAVVGVWIGHSLGATALPMAATIAGSGLAAAATWRLTRADRIHERG</sequence>
<gene>
    <name evidence="11" type="primary">ydhC</name>
    <name evidence="10" type="ORF">BV133_1568</name>
    <name evidence="11" type="ORF">BVIRIDIS_25480</name>
</gene>
<comment type="similarity">
    <text evidence="2 8">Belongs to the major facilitator superfamily. Bcr/CmlA family.</text>
</comment>
<dbReference type="OrthoDB" id="9800416at2"/>
<evidence type="ECO:0000313" key="11">
    <source>
        <dbReference type="EMBL" id="CUU43526.1"/>
    </source>
</evidence>
<keyword evidence="8" id="KW-0997">Cell inner membrane</keyword>
<dbReference type="EMBL" id="AP014854">
    <property type="protein sequence ID" value="BAR99161.1"/>
    <property type="molecule type" value="Genomic_DNA"/>
</dbReference>
<dbReference type="InterPro" id="IPR036259">
    <property type="entry name" value="MFS_trans_sf"/>
</dbReference>
<dbReference type="SUPFAM" id="SSF103473">
    <property type="entry name" value="MFS general substrate transporter"/>
    <property type="match status" value="1"/>
</dbReference>
<dbReference type="PROSITE" id="PS50850">
    <property type="entry name" value="MFS"/>
    <property type="match status" value="1"/>
</dbReference>
<name>A0A0H5BFL7_BLAVI</name>
<dbReference type="RefSeq" id="WP_055038383.1">
    <property type="nucleotide sequence ID" value="NZ_AP014854.2"/>
</dbReference>
<keyword evidence="5 8" id="KW-0812">Transmembrane</keyword>